<evidence type="ECO:0000256" key="1">
    <source>
        <dbReference type="SAM" id="MobiDB-lite"/>
    </source>
</evidence>
<feature type="compositionally biased region" description="Low complexity" evidence="1">
    <location>
        <begin position="351"/>
        <end position="377"/>
    </location>
</feature>
<organism evidence="2 3">
    <name type="scientific">Cylindrodendrum hubeiense</name>
    <dbReference type="NCBI Taxonomy" id="595255"/>
    <lineage>
        <taxon>Eukaryota</taxon>
        <taxon>Fungi</taxon>
        <taxon>Dikarya</taxon>
        <taxon>Ascomycota</taxon>
        <taxon>Pezizomycotina</taxon>
        <taxon>Sordariomycetes</taxon>
        <taxon>Hypocreomycetidae</taxon>
        <taxon>Hypocreales</taxon>
        <taxon>Nectriaceae</taxon>
        <taxon>Cylindrodendrum</taxon>
    </lineage>
</organism>
<feature type="region of interest" description="Disordered" evidence="1">
    <location>
        <begin position="404"/>
        <end position="479"/>
    </location>
</feature>
<keyword evidence="3" id="KW-1185">Reference proteome</keyword>
<feature type="region of interest" description="Disordered" evidence="1">
    <location>
        <begin position="571"/>
        <end position="617"/>
    </location>
</feature>
<sequence length="666" mass="73440">MDNIRFGFAEGEDYDDMSSGQGNAYASGVNMSFQLNNDDNIGNSFGAEMQGLQDQQWLENESRQQQYGGIGFQIQDPEVSPYHTEEQKQATLAPTNMQQQTVSPQPFDNDNMNDPANFFGIQAPVAQQNPLLAVEQFNNGFQQSPSFNFSDYLNSEQQEAASIAVNSDHPSNGQIFDNQQQISPLMDAPAQPFSDNFFAEQHQQILRLQNTFAQELNEQPQQQQIANVPMQMSTAIQAAPLVQASVSVQNQLEQFQAPLQAQQAPQQVNTVTAASSVQAPRQAQQQQMNTTSTVPTPAQLHGMPQQAQARRQFQQEVNSAPAASTHAQPSRQVHQAQQQVNYAPTASTPVQPHVQIQHAQLQQAQSRRQVQHVQQQANIASTASNVQPHVQTQHAQQQVNMNSAVATPAQPRRQLQQTQQQVNMNSAVATPVQPRRQLQQAQQQANATITPSLNVQPTRQMEQPQQAQQNVNPTSTSATPAQITASAPIGNQQVPRNHTAEMSVHRLGRGHQMQQFPALQQYQAMHQHQNQQQYHSSTNLNMGVSMHTPTNGYTHIQHPPNGFMRTPQILPDPTPAQAAPTPTQAAPTQTLAAQAPKTTRRRGKKSNAAETSGTPGVMTTAAGLEFQADPHQVMAGATLRQFYQRWHHAEYPGPSSTGCPLPPEWE</sequence>
<comment type="caution">
    <text evidence="2">The sequence shown here is derived from an EMBL/GenBank/DDBJ whole genome shotgun (WGS) entry which is preliminary data.</text>
</comment>
<protein>
    <submittedName>
        <fullName evidence="2">Uncharacterized protein</fullName>
    </submittedName>
</protein>
<evidence type="ECO:0000313" key="2">
    <source>
        <dbReference type="EMBL" id="KAF7543781.1"/>
    </source>
</evidence>
<feature type="compositionally biased region" description="Low complexity" evidence="1">
    <location>
        <begin position="433"/>
        <end position="445"/>
    </location>
</feature>
<feature type="compositionally biased region" description="Low complexity" evidence="1">
    <location>
        <begin position="305"/>
        <end position="315"/>
    </location>
</feature>
<proteinExistence type="predicted"/>
<dbReference type="EMBL" id="JAANBB010000342">
    <property type="protein sequence ID" value="KAF7543781.1"/>
    <property type="molecule type" value="Genomic_DNA"/>
</dbReference>
<name>A0A9P5H235_9HYPO</name>
<feature type="compositionally biased region" description="Polar residues" evidence="1">
    <location>
        <begin position="316"/>
        <end position="350"/>
    </location>
</feature>
<feature type="compositionally biased region" description="Low complexity" evidence="1">
    <location>
        <begin position="575"/>
        <end position="597"/>
    </location>
</feature>
<feature type="compositionally biased region" description="Polar residues" evidence="1">
    <location>
        <begin position="446"/>
        <end position="479"/>
    </location>
</feature>
<feature type="compositionally biased region" description="Low complexity" evidence="1">
    <location>
        <begin position="272"/>
        <end position="287"/>
    </location>
</feature>
<feature type="region of interest" description="Disordered" evidence="1">
    <location>
        <begin position="272"/>
        <end position="377"/>
    </location>
</feature>
<dbReference type="AlphaFoldDB" id="A0A9P5H235"/>
<accession>A0A9P5H235</accession>
<feature type="compositionally biased region" description="Low complexity" evidence="1">
    <location>
        <begin position="406"/>
        <end position="421"/>
    </location>
</feature>
<evidence type="ECO:0000313" key="3">
    <source>
        <dbReference type="Proteomes" id="UP000722485"/>
    </source>
</evidence>
<reference evidence="2" key="1">
    <citation type="submission" date="2020-03" db="EMBL/GenBank/DDBJ databases">
        <title>Draft Genome Sequence of Cylindrodendrum hubeiense.</title>
        <authorList>
            <person name="Buettner E."/>
            <person name="Kellner H."/>
        </authorList>
    </citation>
    <scope>NUCLEOTIDE SEQUENCE</scope>
    <source>
        <strain evidence="2">IHI 201604</strain>
    </source>
</reference>
<gene>
    <name evidence="2" type="ORF">G7Z17_g10477</name>
</gene>
<dbReference type="Proteomes" id="UP000722485">
    <property type="component" value="Unassembled WGS sequence"/>
</dbReference>